<feature type="region of interest" description="Disordered" evidence="3">
    <location>
        <begin position="1"/>
        <end position="25"/>
    </location>
</feature>
<gene>
    <name evidence="4" type="ORF">PF001_g16092</name>
</gene>
<accession>A0A6A4D7V8</accession>
<comment type="similarity">
    <text evidence="1">Belongs to the CMC family.</text>
</comment>
<feature type="compositionally biased region" description="Basic and acidic residues" evidence="3">
    <location>
        <begin position="13"/>
        <end position="22"/>
    </location>
</feature>
<sequence length="522" mass="57064">MAVTRSESGAEVNTKKEKKSPEAVDSAVVRAVMDDMECEVNAVKDEESVKNEEQDEDNLRGDEATADMVEPDGRGPNRGGGTGIIILEEVSIERVKNSAVVVVSQGCVVLVGPSQERSVGRHGGCEPANDDPKEEIEDKWSMPASVTSVGGSGKKNVRQTPLRSILKKKEHHSRWKTERPSLCYYGDGIQLGGTAFASWEGGLDEIGELDVALRSTAAEQADSVSVVDNSELVDAENNDGTSSAEAGQKGAIRDPTTQEAEVKPPCDSILTVGELYVLETGFEHSVPASIDVTPEPNEYAKELEERLYPLVGIEFKWILKENAEAVEDPSIVGMDKFLDVPVETLQRTREASPAGSSSPEYWKGWYNDTQESSVEAKRADRDFKAATASYVFDFGLPSKEEVTVNNDVLDSSMIEDVVASQHGAAQRASLVSETAKAKLRSSRLSRSNHASTSVLRLMIDMYKLKQQQSDIAISKCHSVSEQFAECAKANGIMVVAHCRDYNKSLNARLHQFTNVEHFEIYR</sequence>
<evidence type="ECO:0000256" key="1">
    <source>
        <dbReference type="ARBA" id="ARBA00007347"/>
    </source>
</evidence>
<dbReference type="InterPro" id="IPR013892">
    <property type="entry name" value="Cyt_c_biogenesis_Cmc1-like"/>
</dbReference>
<feature type="compositionally biased region" description="Basic and acidic residues" evidence="3">
    <location>
        <begin position="42"/>
        <end position="63"/>
    </location>
</feature>
<dbReference type="Proteomes" id="UP000437068">
    <property type="component" value="Unassembled WGS sequence"/>
</dbReference>
<dbReference type="AlphaFoldDB" id="A0A6A4D7V8"/>
<proteinExistence type="inferred from homology"/>
<feature type="region of interest" description="Disordered" evidence="3">
    <location>
        <begin position="116"/>
        <end position="136"/>
    </location>
</feature>
<evidence type="ECO:0000256" key="2">
    <source>
        <dbReference type="ARBA" id="ARBA00023157"/>
    </source>
</evidence>
<feature type="region of interest" description="Disordered" evidence="3">
    <location>
        <begin position="42"/>
        <end position="80"/>
    </location>
</feature>
<dbReference type="Pfam" id="PF08583">
    <property type="entry name" value="Cmc1"/>
    <property type="match status" value="1"/>
</dbReference>
<protein>
    <submittedName>
        <fullName evidence="4">Uncharacterized protein</fullName>
    </submittedName>
</protein>
<reference evidence="4 5" key="1">
    <citation type="submission" date="2018-08" db="EMBL/GenBank/DDBJ databases">
        <title>Genomic investigation of the strawberry pathogen Phytophthora fragariae indicates pathogenicity is determined by transcriptional variation in three key races.</title>
        <authorList>
            <person name="Adams T.M."/>
            <person name="Armitage A.D."/>
            <person name="Sobczyk M.K."/>
            <person name="Bates H.J."/>
            <person name="Dunwell J.M."/>
            <person name="Nellist C.F."/>
            <person name="Harrison R.J."/>
        </authorList>
    </citation>
    <scope>NUCLEOTIDE SEQUENCE [LARGE SCALE GENOMIC DNA]</scope>
    <source>
        <strain evidence="4 5">A4</strain>
    </source>
</reference>
<evidence type="ECO:0000313" key="5">
    <source>
        <dbReference type="Proteomes" id="UP000437068"/>
    </source>
</evidence>
<dbReference type="EMBL" id="QXGE01001084">
    <property type="protein sequence ID" value="KAE9298088.1"/>
    <property type="molecule type" value="Genomic_DNA"/>
</dbReference>
<evidence type="ECO:0000256" key="3">
    <source>
        <dbReference type="SAM" id="MobiDB-lite"/>
    </source>
</evidence>
<feature type="region of interest" description="Disordered" evidence="3">
    <location>
        <begin position="230"/>
        <end position="263"/>
    </location>
</feature>
<comment type="caution">
    <text evidence="4">The sequence shown here is derived from an EMBL/GenBank/DDBJ whole genome shotgun (WGS) entry which is preliminary data.</text>
</comment>
<name>A0A6A4D7V8_9STRA</name>
<organism evidence="4 5">
    <name type="scientific">Phytophthora fragariae</name>
    <dbReference type="NCBI Taxonomy" id="53985"/>
    <lineage>
        <taxon>Eukaryota</taxon>
        <taxon>Sar</taxon>
        <taxon>Stramenopiles</taxon>
        <taxon>Oomycota</taxon>
        <taxon>Peronosporomycetes</taxon>
        <taxon>Peronosporales</taxon>
        <taxon>Peronosporaceae</taxon>
        <taxon>Phytophthora</taxon>
    </lineage>
</organism>
<keyword evidence="2" id="KW-1015">Disulfide bond</keyword>
<evidence type="ECO:0000313" key="4">
    <source>
        <dbReference type="EMBL" id="KAE9298088.1"/>
    </source>
</evidence>